<dbReference type="GO" id="GO:0005096">
    <property type="term" value="F:GTPase activator activity"/>
    <property type="evidence" value="ECO:0007669"/>
    <property type="project" value="UniProtKB-KW"/>
</dbReference>
<gene>
    <name evidence="8" type="ORF">CLCR_03807</name>
</gene>
<feature type="compositionally biased region" description="Polar residues" evidence="5">
    <location>
        <begin position="450"/>
        <end position="466"/>
    </location>
</feature>
<evidence type="ECO:0000256" key="2">
    <source>
        <dbReference type="ARBA" id="ARBA00022723"/>
    </source>
</evidence>
<dbReference type="Gene3D" id="2.10.110.10">
    <property type="entry name" value="Cysteine Rich Protein"/>
    <property type="match status" value="2"/>
</dbReference>
<feature type="compositionally biased region" description="Polar residues" evidence="5">
    <location>
        <begin position="544"/>
        <end position="561"/>
    </location>
</feature>
<feature type="domain" description="LIM zinc-binding" evidence="6">
    <location>
        <begin position="23"/>
        <end position="89"/>
    </location>
</feature>
<evidence type="ECO:0000256" key="5">
    <source>
        <dbReference type="SAM" id="MobiDB-lite"/>
    </source>
</evidence>
<accession>A0A1C1CI96</accession>
<dbReference type="GO" id="GO:0007165">
    <property type="term" value="P:signal transduction"/>
    <property type="evidence" value="ECO:0007669"/>
    <property type="project" value="InterPro"/>
</dbReference>
<protein>
    <submittedName>
        <fullName evidence="8">RhoGAP domain containing protein</fullName>
    </submittedName>
</protein>
<dbReference type="CDD" id="cd09394">
    <property type="entry name" value="LIM1_Rga"/>
    <property type="match status" value="1"/>
</dbReference>
<dbReference type="FunFam" id="1.10.555.10:FF:000043">
    <property type="entry name" value="Rho GTPase activator Rga"/>
    <property type="match status" value="1"/>
</dbReference>
<dbReference type="CDD" id="cd00159">
    <property type="entry name" value="RhoGAP"/>
    <property type="match status" value="1"/>
</dbReference>
<evidence type="ECO:0000259" key="7">
    <source>
        <dbReference type="PROSITE" id="PS50238"/>
    </source>
</evidence>
<feature type="compositionally biased region" description="Polar residues" evidence="5">
    <location>
        <begin position="509"/>
        <end position="523"/>
    </location>
</feature>
<evidence type="ECO:0000256" key="3">
    <source>
        <dbReference type="ARBA" id="ARBA00022833"/>
    </source>
</evidence>
<dbReference type="OrthoDB" id="79452at2759"/>
<dbReference type="PANTHER" id="PTHR23176">
    <property type="entry name" value="RHO/RAC/CDC GTPASE-ACTIVATING PROTEIN"/>
    <property type="match status" value="1"/>
</dbReference>
<dbReference type="VEuPathDB" id="FungiDB:CLCR_03807"/>
<feature type="compositionally biased region" description="Basic and acidic residues" evidence="5">
    <location>
        <begin position="658"/>
        <end position="672"/>
    </location>
</feature>
<dbReference type="InterPro" id="IPR001781">
    <property type="entry name" value="Znf_LIM"/>
</dbReference>
<dbReference type="PROSITE" id="PS50023">
    <property type="entry name" value="LIM_DOMAIN_2"/>
    <property type="match status" value="1"/>
</dbReference>
<reference evidence="9" key="1">
    <citation type="submission" date="2015-07" db="EMBL/GenBank/DDBJ databases">
        <authorList>
            <person name="Teixeira M.M."/>
            <person name="Souza R.C."/>
            <person name="Almeida L.G."/>
            <person name="Vicente V.A."/>
            <person name="de Hoog S."/>
            <person name="Bocca A.L."/>
            <person name="de Almeida S.R."/>
            <person name="Vasconcelos A.T."/>
            <person name="Felipe M.S."/>
        </authorList>
    </citation>
    <scope>NUCLEOTIDE SEQUENCE [LARGE SCALE GENOMIC DNA]</scope>
    <source>
        <strain evidence="9">KSF</strain>
    </source>
</reference>
<evidence type="ECO:0000259" key="6">
    <source>
        <dbReference type="PROSITE" id="PS50023"/>
    </source>
</evidence>
<organism evidence="8 9">
    <name type="scientific">Cladophialophora carrionii</name>
    <dbReference type="NCBI Taxonomy" id="86049"/>
    <lineage>
        <taxon>Eukaryota</taxon>
        <taxon>Fungi</taxon>
        <taxon>Dikarya</taxon>
        <taxon>Ascomycota</taxon>
        <taxon>Pezizomycotina</taxon>
        <taxon>Eurotiomycetes</taxon>
        <taxon>Chaetothyriomycetidae</taxon>
        <taxon>Chaetothyriales</taxon>
        <taxon>Herpotrichiellaceae</taxon>
        <taxon>Cladophialophora</taxon>
    </lineage>
</organism>
<dbReference type="InterPro" id="IPR050729">
    <property type="entry name" value="Rho-GAP"/>
</dbReference>
<dbReference type="GO" id="GO:0046872">
    <property type="term" value="F:metal ion binding"/>
    <property type="evidence" value="ECO:0007669"/>
    <property type="project" value="UniProtKB-KW"/>
</dbReference>
<feature type="compositionally biased region" description="Polar residues" evidence="5">
    <location>
        <begin position="684"/>
        <end position="693"/>
    </location>
</feature>
<keyword evidence="2 4" id="KW-0479">Metal-binding</keyword>
<proteinExistence type="predicted"/>
<feature type="compositionally biased region" description="Low complexity" evidence="5">
    <location>
        <begin position="345"/>
        <end position="356"/>
    </location>
</feature>
<feature type="compositionally biased region" description="Polar residues" evidence="5">
    <location>
        <begin position="216"/>
        <end position="248"/>
    </location>
</feature>
<evidence type="ECO:0000256" key="4">
    <source>
        <dbReference type="PROSITE-ProRule" id="PRU00125"/>
    </source>
</evidence>
<dbReference type="EMBL" id="LGRB01000012">
    <property type="protein sequence ID" value="OCT48230.1"/>
    <property type="molecule type" value="Genomic_DNA"/>
</dbReference>
<dbReference type="Pfam" id="PF00620">
    <property type="entry name" value="RhoGAP"/>
    <property type="match status" value="1"/>
</dbReference>
<feature type="domain" description="Rho-GAP" evidence="7">
    <location>
        <begin position="1038"/>
        <end position="1226"/>
    </location>
</feature>
<comment type="caution">
    <text evidence="8">The sequence shown here is derived from an EMBL/GenBank/DDBJ whole genome shotgun (WGS) entry which is preliminary data.</text>
</comment>
<dbReference type="SMART" id="SM00132">
    <property type="entry name" value="LIM"/>
    <property type="match status" value="2"/>
</dbReference>
<feature type="region of interest" description="Disordered" evidence="5">
    <location>
        <begin position="1"/>
        <end position="22"/>
    </location>
</feature>
<feature type="compositionally biased region" description="Basic and acidic residues" evidence="5">
    <location>
        <begin position="326"/>
        <end position="342"/>
    </location>
</feature>
<feature type="compositionally biased region" description="Polar residues" evidence="5">
    <location>
        <begin position="299"/>
        <end position="308"/>
    </location>
</feature>
<feature type="compositionally biased region" description="Basic and acidic residues" evidence="5">
    <location>
        <begin position="386"/>
        <end position="396"/>
    </location>
</feature>
<evidence type="ECO:0000313" key="9">
    <source>
        <dbReference type="Proteomes" id="UP000094526"/>
    </source>
</evidence>
<dbReference type="PANTHER" id="PTHR23176:SF128">
    <property type="entry name" value="RHO GTPASE-ACTIVATING PROTEIN RGD1"/>
    <property type="match status" value="1"/>
</dbReference>
<dbReference type="SMART" id="SM00324">
    <property type="entry name" value="RhoGAP"/>
    <property type="match status" value="1"/>
</dbReference>
<dbReference type="InterPro" id="IPR008936">
    <property type="entry name" value="Rho_GTPase_activation_prot"/>
</dbReference>
<dbReference type="InterPro" id="IPR000198">
    <property type="entry name" value="RhoGAP_dom"/>
</dbReference>
<keyword evidence="1" id="KW-0343">GTPase activation</keyword>
<feature type="region of interest" description="Disordered" evidence="5">
    <location>
        <begin position="145"/>
        <end position="171"/>
    </location>
</feature>
<dbReference type="CDD" id="cd09395">
    <property type="entry name" value="LIM2_Rga"/>
    <property type="match status" value="1"/>
</dbReference>
<keyword evidence="4" id="KW-0440">LIM domain</keyword>
<dbReference type="Pfam" id="PF00412">
    <property type="entry name" value="LIM"/>
    <property type="match status" value="1"/>
</dbReference>
<dbReference type="PROSITE" id="PS00478">
    <property type="entry name" value="LIM_DOMAIN_1"/>
    <property type="match status" value="1"/>
</dbReference>
<dbReference type="STRING" id="86049.A0A1C1CI96"/>
<dbReference type="SUPFAM" id="SSF48350">
    <property type="entry name" value="GTPase activation domain, GAP"/>
    <property type="match status" value="1"/>
</dbReference>
<evidence type="ECO:0000313" key="8">
    <source>
        <dbReference type="EMBL" id="OCT48230.1"/>
    </source>
</evidence>
<dbReference type="GO" id="GO:0005938">
    <property type="term" value="C:cell cortex"/>
    <property type="evidence" value="ECO:0007669"/>
    <property type="project" value="UniProtKB-ARBA"/>
</dbReference>
<keyword evidence="9" id="KW-1185">Reference proteome</keyword>
<feature type="compositionally biased region" description="Polar residues" evidence="5">
    <location>
        <begin position="374"/>
        <end position="385"/>
    </location>
</feature>
<dbReference type="AlphaFoldDB" id="A0A1C1CI96"/>
<keyword evidence="3 4" id="KW-0862">Zinc</keyword>
<dbReference type="eggNOG" id="KOG1704">
    <property type="taxonomic scope" value="Eukaryota"/>
</dbReference>
<dbReference type="Proteomes" id="UP000094526">
    <property type="component" value="Unassembled WGS sequence"/>
</dbReference>
<feature type="compositionally biased region" description="Polar residues" evidence="5">
    <location>
        <begin position="277"/>
        <end position="287"/>
    </location>
</feature>
<feature type="compositionally biased region" description="Basic and acidic residues" evidence="5">
    <location>
        <begin position="483"/>
        <end position="502"/>
    </location>
</feature>
<dbReference type="eggNOG" id="KOG1453">
    <property type="taxonomic scope" value="Eukaryota"/>
</dbReference>
<dbReference type="VEuPathDB" id="FungiDB:G647_08376"/>
<dbReference type="FunFam" id="2.10.110.10:FF:000044">
    <property type="entry name" value="Rho GTPase activator Rga"/>
    <property type="match status" value="1"/>
</dbReference>
<feature type="region of interest" description="Disordered" evidence="5">
    <location>
        <begin position="206"/>
        <end position="618"/>
    </location>
</feature>
<name>A0A1C1CI96_9EURO</name>
<dbReference type="PROSITE" id="PS50238">
    <property type="entry name" value="RHOGAP"/>
    <property type="match status" value="1"/>
</dbReference>
<feature type="compositionally biased region" description="Gly residues" evidence="5">
    <location>
        <begin position="251"/>
        <end position="262"/>
    </location>
</feature>
<sequence length="1228" mass="134432">MATAMESPPAFPDSPMEPDESAYPCKGCGQDPSKILEEGKAFELAGNRWHINCFRCNTCSTLLDSNANLLLLGDGSLICNNCTYSCSNCGNKIEDLAILTGDQAFCANCFKCRNCKRKIENLRYARTSQGIFCMDCHEALMARRRKRSAKSTRTKPGNNMQEKALPAIPPPEARSTAYIPENQSSPFLEVYAETPAAGVPSVGKTVSELQADPDSRPSTSDQYASNDMLTLPSTTFRNNRHSMMSQRSDLLGGGGGGGGGGAEEFLIPLAFDPTPQPATQTPGSSHQVKQKSVDEKSTDYFTSKSTPPVAQAPLLKSNTSSPHIAYQEKGRLPSRETLEQGRRGGNLSRSGSAAASPYAPTESPKNSKSEDSIRLSQIGRTNEVQQNDKFRLEAAPKTKKFSTSTPSIRSERSTPRADVLADPIEQFASAPKPLSVPDVGSPSDRGYSTPGMSNESSPAYSASNVSPEPAQLPAASILQNLPKRGDSLDSAKRNQTIPRKELSAAANVPSATGGSANGASTTPKAPLNLAKANGGKVISGPIGSPNSRSIFDTADSSTIQDLHSAGSAGKANESFVDPRMPPIPPANHSRTRNESFSTFQSENQRYVEGSKSPGLPRYSAGGDFSMDEDMARIMSGEEPSPAESFLRRVSNSVRHGRSYSDRTGRLSKDRWPRSPALPGPSIAQEISSPSSASPEHRDELAWFKNELRRERQKTVEREKRIAELEIQLDSADFKQVNVELKEKRSTMVVLDTQKEIVIRELEVLTEHLAAAKHSGEPFDLGKMSNAVLRDFAEALEKLRTSFAPQIEASIQKRNDLVDEIANLTQMKDKSFMEFEQLSSKNAQLAELNNQLVHQIQGLYKANSGAQEQQKSTMNGLGIYSHHKEKSQLSFDSRDTLRNMSTDLTNIDSATTLQGEAEPVTVIQGPQMVNIRPKKFDWRKGQKVAKGVTKGLKGAFSSTQQSYSRDLQFAETGAYGATATLGQEYSNLPKNNPEPLKQSGFGFFSSQKTAPRQNGLYAQQANASTPSLLADAGAQLFGSELEQRAEFEKTTIPAIVKRCVEEVESRGMDVEGIYRKSGGNSQVQQVKDWFENPTKDFDISDPDLDIHAVTSGLKQYFRRLPTPLITYEVYDKLLDTTAVEDKGSRVEAMQRALDDLPRVNYETLEYLIGHLARVVLQEKENLMTSMNIAVVFAPTIMRPESVNRELSDTKMKNEAVMWLVENSDRIFGR</sequence>
<evidence type="ECO:0000256" key="1">
    <source>
        <dbReference type="ARBA" id="ARBA00022468"/>
    </source>
</evidence>
<feature type="region of interest" description="Disordered" evidence="5">
    <location>
        <begin position="656"/>
        <end position="696"/>
    </location>
</feature>
<dbReference type="Gene3D" id="1.10.555.10">
    <property type="entry name" value="Rho GTPase activation protein"/>
    <property type="match status" value="1"/>
</dbReference>
<feature type="compositionally biased region" description="Polar residues" evidence="5">
    <location>
        <begin position="594"/>
        <end position="604"/>
    </location>
</feature>